<dbReference type="AlphaFoldDB" id="A0A838ZRP2"/>
<dbReference type="PANTHER" id="PTHR38442:SF1">
    <property type="entry name" value="INNER MEMBRANE PROTEIN"/>
    <property type="match status" value="1"/>
</dbReference>
<dbReference type="PANTHER" id="PTHR38442">
    <property type="entry name" value="INNER MEMBRANE PROTEIN-RELATED"/>
    <property type="match status" value="1"/>
</dbReference>
<evidence type="ECO:0000313" key="2">
    <source>
        <dbReference type="EMBL" id="MBA5629153.1"/>
    </source>
</evidence>
<accession>A0A838ZRP2</accession>
<keyword evidence="1" id="KW-0812">Transmembrane</keyword>
<dbReference type="GO" id="GO:0005886">
    <property type="term" value="C:plasma membrane"/>
    <property type="evidence" value="ECO:0007669"/>
    <property type="project" value="TreeGrafter"/>
</dbReference>
<dbReference type="EMBL" id="JACDZE010000001">
    <property type="protein sequence ID" value="MBA5629153.1"/>
    <property type="molecule type" value="Genomic_DNA"/>
</dbReference>
<organism evidence="2 3">
    <name type="scientific">Moheibacter lacus</name>
    <dbReference type="NCBI Taxonomy" id="2745851"/>
    <lineage>
        <taxon>Bacteria</taxon>
        <taxon>Pseudomonadati</taxon>
        <taxon>Bacteroidota</taxon>
        <taxon>Flavobacteriia</taxon>
        <taxon>Flavobacteriales</taxon>
        <taxon>Weeksellaceae</taxon>
        <taxon>Moheibacter</taxon>
    </lineage>
</organism>
<evidence type="ECO:0000256" key="1">
    <source>
        <dbReference type="SAM" id="Phobius"/>
    </source>
</evidence>
<gene>
    <name evidence="2" type="ORF">HU137_05135</name>
</gene>
<dbReference type="Proteomes" id="UP000552241">
    <property type="component" value="Unassembled WGS sequence"/>
</dbReference>
<dbReference type="Pfam" id="PF04286">
    <property type="entry name" value="DUF445"/>
    <property type="match status" value="1"/>
</dbReference>
<reference evidence="2 3" key="1">
    <citation type="submission" date="2020-07" db="EMBL/GenBank/DDBJ databases">
        <title>Moheibacter lacus sp. nov., a member of the family Flavobacteriaceae isolated from freshwater lake sediment.</title>
        <authorList>
            <person name="Liu Y."/>
        </authorList>
    </citation>
    <scope>NUCLEOTIDE SEQUENCE [LARGE SCALE GENOMIC DNA]</scope>
    <source>
        <strain evidence="2 3">BDHS18</strain>
    </source>
</reference>
<feature type="transmembrane region" description="Helical" evidence="1">
    <location>
        <begin position="14"/>
        <end position="35"/>
    </location>
</feature>
<keyword evidence="1" id="KW-0472">Membrane</keyword>
<name>A0A838ZRP2_9FLAO</name>
<proteinExistence type="predicted"/>
<sequence length="414" mass="47781">MSTQKEKLLRKHKAIATGLFFLMALVYGLMVYFQHHSPAAWMGYVEAFSEAAMVGALADWFAVTALFKHPLGIPIPHTNLIENKKNDLGRNLGSFVRNNFLTPKNIRPYIEKLDVVKFASGWLDKPSSREILGQEILHLIQKIIHDLDDEEVRNFIANKGSEILKTIDYQKITSSGIHYMVEKGEHVKLLETLLPQLKAYVEESQELIRERISENKPFIAFLAGKRISREMTDGIMKFIEEVELDKEHFVRNKLTENLESFAEELLVSESWNEKFDQLKTDLISPENLSQYADDAWESIKAMLDENIENPDSGLNQYLHKNIRKLSESLQNDEELKLRINKWIRHFLYRMILKNSEEVQTLISKTVESWEGKELSNKLELEVGKDLQFIRINGTLVGGLVGLVIYTITHFFVSS</sequence>
<comment type="caution">
    <text evidence="2">The sequence shown here is derived from an EMBL/GenBank/DDBJ whole genome shotgun (WGS) entry which is preliminary data.</text>
</comment>
<dbReference type="InterPro" id="IPR007383">
    <property type="entry name" value="DUF445"/>
</dbReference>
<keyword evidence="3" id="KW-1185">Reference proteome</keyword>
<dbReference type="RefSeq" id="WP_182042719.1">
    <property type="nucleotide sequence ID" value="NZ_JACDZE010000001.1"/>
</dbReference>
<keyword evidence="1" id="KW-1133">Transmembrane helix</keyword>
<feature type="transmembrane region" description="Helical" evidence="1">
    <location>
        <begin position="394"/>
        <end position="412"/>
    </location>
</feature>
<evidence type="ECO:0000313" key="3">
    <source>
        <dbReference type="Proteomes" id="UP000552241"/>
    </source>
</evidence>
<protein>
    <submittedName>
        <fullName evidence="2">DUF445 domain-containing protein</fullName>
    </submittedName>
</protein>